<dbReference type="Proteomes" id="UP000032141">
    <property type="component" value="Chromosome C3"/>
</dbReference>
<reference evidence="2" key="2">
    <citation type="submission" date="2015-03" db="UniProtKB">
        <authorList>
            <consortium name="EnsemblPlants"/>
        </authorList>
    </citation>
    <scope>IDENTIFICATION</scope>
</reference>
<dbReference type="AlphaFoldDB" id="A0A0D3B7X6"/>
<reference evidence="2 3" key="1">
    <citation type="journal article" date="2014" name="Genome Biol.">
        <title>Transcriptome and methylome profiling reveals relics of genome dominance in the mesopolyploid Brassica oleracea.</title>
        <authorList>
            <person name="Parkin I.A."/>
            <person name="Koh C."/>
            <person name="Tang H."/>
            <person name="Robinson S.J."/>
            <person name="Kagale S."/>
            <person name="Clarke W.E."/>
            <person name="Town C.D."/>
            <person name="Nixon J."/>
            <person name="Krishnakumar V."/>
            <person name="Bidwell S.L."/>
            <person name="Denoeud F."/>
            <person name="Belcram H."/>
            <person name="Links M.G."/>
            <person name="Just J."/>
            <person name="Clarke C."/>
            <person name="Bender T."/>
            <person name="Huebert T."/>
            <person name="Mason A.S."/>
            <person name="Pires J.C."/>
            <person name="Barker G."/>
            <person name="Moore J."/>
            <person name="Walley P.G."/>
            <person name="Manoli S."/>
            <person name="Batley J."/>
            <person name="Edwards D."/>
            <person name="Nelson M.N."/>
            <person name="Wang X."/>
            <person name="Paterson A.H."/>
            <person name="King G."/>
            <person name="Bancroft I."/>
            <person name="Chalhoub B."/>
            <person name="Sharpe A.G."/>
        </authorList>
    </citation>
    <scope>NUCLEOTIDE SEQUENCE</scope>
    <source>
        <strain evidence="2 3">cv. TO1000</strain>
    </source>
</reference>
<protein>
    <submittedName>
        <fullName evidence="2">Uncharacterized protein</fullName>
    </submittedName>
</protein>
<dbReference type="HOGENOM" id="CLU_033858_2_2_1"/>
<feature type="compositionally biased region" description="Pro residues" evidence="1">
    <location>
        <begin position="59"/>
        <end position="75"/>
    </location>
</feature>
<dbReference type="Gramene" id="Bo3g044480.1">
    <property type="protein sequence ID" value="Bo3g044480.1"/>
    <property type="gene ID" value="Bo3g044480"/>
</dbReference>
<keyword evidence="3" id="KW-1185">Reference proteome</keyword>
<feature type="compositionally biased region" description="Polar residues" evidence="1">
    <location>
        <begin position="34"/>
        <end position="54"/>
    </location>
</feature>
<evidence type="ECO:0000313" key="2">
    <source>
        <dbReference type="EnsemblPlants" id="Bo3g044480.1"/>
    </source>
</evidence>
<name>A0A0D3B7X6_BRAOL</name>
<proteinExistence type="predicted"/>
<organism evidence="2 3">
    <name type="scientific">Brassica oleracea var. oleracea</name>
    <dbReference type="NCBI Taxonomy" id="109376"/>
    <lineage>
        <taxon>Eukaryota</taxon>
        <taxon>Viridiplantae</taxon>
        <taxon>Streptophyta</taxon>
        <taxon>Embryophyta</taxon>
        <taxon>Tracheophyta</taxon>
        <taxon>Spermatophyta</taxon>
        <taxon>Magnoliopsida</taxon>
        <taxon>eudicotyledons</taxon>
        <taxon>Gunneridae</taxon>
        <taxon>Pentapetalae</taxon>
        <taxon>rosids</taxon>
        <taxon>malvids</taxon>
        <taxon>Brassicales</taxon>
        <taxon>Brassicaceae</taxon>
        <taxon>Brassiceae</taxon>
        <taxon>Brassica</taxon>
    </lineage>
</organism>
<feature type="region of interest" description="Disordered" evidence="1">
    <location>
        <begin position="1"/>
        <end position="83"/>
    </location>
</feature>
<dbReference type="EnsemblPlants" id="Bo3g044480.1">
    <property type="protein sequence ID" value="Bo3g044480.1"/>
    <property type="gene ID" value="Bo3g044480"/>
</dbReference>
<evidence type="ECO:0000313" key="3">
    <source>
        <dbReference type="Proteomes" id="UP000032141"/>
    </source>
</evidence>
<evidence type="ECO:0000256" key="1">
    <source>
        <dbReference type="SAM" id="MobiDB-lite"/>
    </source>
</evidence>
<sequence length="248" mass="27147">MVRKGRLTAHYREIFGEPGSRLDQASSSAPSSSGQETVPETQYTQRVSGSTSSTAPSAPHVPPPMPPPVPPPMAPPMAADIHPDLMVPPSAPYSQYTVEDILSLPGREGVDGCLASDVTDTIKGYFSMPHPNWSKTPHYVRKTWFKIYAQKYNWALGITKRVRKKFNAKAKVRLLDICEETLSRYLRVGYEELISRQSAAGSALASVSVSSCGGDYDSGNLAKEKTKLEKAQVAEALKYASEKEEEAR</sequence>
<accession>A0A0D3B7X6</accession>